<dbReference type="InterPro" id="IPR009003">
    <property type="entry name" value="Peptidase_S1_PA"/>
</dbReference>
<reference evidence="1 2" key="1">
    <citation type="submission" date="2019-02" db="EMBL/GenBank/DDBJ databases">
        <title>Deep-cultivation of Planctomycetes and their phenomic and genomic characterization uncovers novel biology.</title>
        <authorList>
            <person name="Wiegand S."/>
            <person name="Jogler M."/>
            <person name="Boedeker C."/>
            <person name="Pinto D."/>
            <person name="Vollmers J."/>
            <person name="Rivas-Marin E."/>
            <person name="Kohn T."/>
            <person name="Peeters S.H."/>
            <person name="Heuer A."/>
            <person name="Rast P."/>
            <person name="Oberbeckmann S."/>
            <person name="Bunk B."/>
            <person name="Jeske O."/>
            <person name="Meyerdierks A."/>
            <person name="Storesund J.E."/>
            <person name="Kallscheuer N."/>
            <person name="Luecker S."/>
            <person name="Lage O.M."/>
            <person name="Pohl T."/>
            <person name="Merkel B.J."/>
            <person name="Hornburger P."/>
            <person name="Mueller R.-W."/>
            <person name="Bruemmer F."/>
            <person name="Labrenz M."/>
            <person name="Spormann A.M."/>
            <person name="Op den Camp H."/>
            <person name="Overmann J."/>
            <person name="Amann R."/>
            <person name="Jetten M.S.M."/>
            <person name="Mascher T."/>
            <person name="Medema M.H."/>
            <person name="Devos D.P."/>
            <person name="Kaster A.-K."/>
            <person name="Ovreas L."/>
            <person name="Rohde M."/>
            <person name="Galperin M.Y."/>
            <person name="Jogler C."/>
        </authorList>
    </citation>
    <scope>NUCLEOTIDE SEQUENCE [LARGE SCALE GENOMIC DNA]</scope>
    <source>
        <strain evidence="1 2">K22_7</strain>
    </source>
</reference>
<dbReference type="OrthoDB" id="287954at2"/>
<dbReference type="KEGG" id="rlc:K227x_51880"/>
<evidence type="ECO:0000313" key="2">
    <source>
        <dbReference type="Proteomes" id="UP000318538"/>
    </source>
</evidence>
<organism evidence="1 2">
    <name type="scientific">Rubripirellula lacrimiformis</name>
    <dbReference type="NCBI Taxonomy" id="1930273"/>
    <lineage>
        <taxon>Bacteria</taxon>
        <taxon>Pseudomonadati</taxon>
        <taxon>Planctomycetota</taxon>
        <taxon>Planctomycetia</taxon>
        <taxon>Pirellulales</taxon>
        <taxon>Pirellulaceae</taxon>
        <taxon>Rubripirellula</taxon>
    </lineage>
</organism>
<dbReference type="EMBL" id="CP036525">
    <property type="protein sequence ID" value="QDT06772.1"/>
    <property type="molecule type" value="Genomic_DNA"/>
</dbReference>
<dbReference type="Proteomes" id="UP000318538">
    <property type="component" value="Chromosome"/>
</dbReference>
<evidence type="ECO:0000313" key="1">
    <source>
        <dbReference type="EMBL" id="QDT06772.1"/>
    </source>
</evidence>
<protein>
    <recommendedName>
        <fullName evidence="3">Trypsin</fullName>
    </recommendedName>
</protein>
<name>A0A517NI13_9BACT</name>
<accession>A0A517NI13</accession>
<dbReference type="PROSITE" id="PS51257">
    <property type="entry name" value="PROKAR_LIPOPROTEIN"/>
    <property type="match status" value="1"/>
</dbReference>
<gene>
    <name evidence="1" type="ORF">K227x_51880</name>
</gene>
<proteinExistence type="predicted"/>
<sequence length="267" mass="28664">MQRICHLFCISLVMVTLGCDIQGPPPAANRPLGPPRPEGAPEIPERFVWRPSFNTTVGSASKSQVVGSAFAVDVQGSNEPIIVTALHLFGPATGLETDIHPTQWRDVIERVALTDAFGSTDGIYHIASAFEIADESEAQRWIDQDLIAFHQGSRLGPKALKLADLPEGSSVLPKDQRIWMVTAVYGGASPSQKCHEARVISHDQDGKLVYRFAVDDLSLRATEGAPLVTDAGEVIGIHLGGTASDEGVEGWGNAGTPFQETLQSLFE</sequence>
<dbReference type="AlphaFoldDB" id="A0A517NI13"/>
<keyword evidence="2" id="KW-1185">Reference proteome</keyword>
<dbReference type="RefSeq" id="WP_145173866.1">
    <property type="nucleotide sequence ID" value="NZ_CP036525.1"/>
</dbReference>
<dbReference type="SUPFAM" id="SSF50494">
    <property type="entry name" value="Trypsin-like serine proteases"/>
    <property type="match status" value="1"/>
</dbReference>
<evidence type="ECO:0008006" key="3">
    <source>
        <dbReference type="Google" id="ProtNLM"/>
    </source>
</evidence>